<accession>A0A830HXY6</accession>
<reference evidence="1" key="1">
    <citation type="submission" date="2020-10" db="EMBL/GenBank/DDBJ databases">
        <title>Unveiling of a novel bifunctional photoreceptor, Dualchrome1, isolated from a cosmopolitan green alga.</title>
        <authorList>
            <person name="Suzuki S."/>
            <person name="Kawachi M."/>
        </authorList>
    </citation>
    <scope>NUCLEOTIDE SEQUENCE</scope>
    <source>
        <strain evidence="1">NIES 2893</strain>
    </source>
</reference>
<organism evidence="1 2">
    <name type="scientific">Pycnococcus provasolii</name>
    <dbReference type="NCBI Taxonomy" id="41880"/>
    <lineage>
        <taxon>Eukaryota</taxon>
        <taxon>Viridiplantae</taxon>
        <taxon>Chlorophyta</taxon>
        <taxon>Pseudoscourfieldiophyceae</taxon>
        <taxon>Pseudoscourfieldiales</taxon>
        <taxon>Pycnococcaceae</taxon>
        <taxon>Pycnococcus</taxon>
    </lineage>
</organism>
<dbReference type="Gene3D" id="3.30.450.20">
    <property type="entry name" value="PAS domain"/>
    <property type="match status" value="1"/>
</dbReference>
<protein>
    <submittedName>
        <fullName evidence="1">Uncharacterized protein</fullName>
    </submittedName>
</protein>
<evidence type="ECO:0000313" key="2">
    <source>
        <dbReference type="Proteomes" id="UP000660262"/>
    </source>
</evidence>
<comment type="caution">
    <text evidence="1">The sequence shown here is derived from an EMBL/GenBank/DDBJ whole genome shotgun (WGS) entry which is preliminary data.</text>
</comment>
<dbReference type="AlphaFoldDB" id="A0A830HXY6"/>
<gene>
    <name evidence="1" type="ORF">PPROV_000902200</name>
</gene>
<name>A0A830HXY6_9CHLO</name>
<evidence type="ECO:0000313" key="1">
    <source>
        <dbReference type="EMBL" id="GHP10291.1"/>
    </source>
</evidence>
<dbReference type="EMBL" id="BNJQ01000028">
    <property type="protein sequence ID" value="GHP10291.1"/>
    <property type="molecule type" value="Genomic_DNA"/>
</dbReference>
<proteinExistence type="predicted"/>
<sequence length="565" mass="61766">MASLSLCRLSLQSPRLLIVVVITTIIIAGDYKNYVLADHPNKTVPQGAPNVPSETSSYVAGIPDRLLDATENDARIEVLNATHTPRRPMRYVCSITSSYLCSWRNAAFVTQATRNAVENAQNSSYVEVFHEHWHDKDDLDHAQHSKLDELLANAFRLRGGFQSLLCTGSGRRCTAAATAVFPNSSVFTWSEHFQLQREELSRYSSGTIDGALHVFEDSIEEVISEAITSARKTAGPHGAWIIVPFTFCKSATTRTLSSGVISEFSASARLNACLSHESGTSVPYMDGGIMLFAYMHVRIIPPESIPAAFAMPGLRSDDEEVTRDGIVALSYFYQSQDGEILPCSSLESSPCAIHNSHLLASRVKAHLASCSGIEWCVHKILQGVTRSPTYTIAKTYSANYFYAFIVDKSGYFIAHGGNDANVGRNINTDFGEQGSAAYRAIIQAGINEEGYGSQASYMWQSAACQTLSIAFGDCEPTYKSSTVFSMDVLGTKLFIGVGLNHARPQFSAYDPGAPEKDRSPCVDSISLPCGDLTAQRLACSGPTLFWSRLEFFPCGLFSTRFHTKF</sequence>
<keyword evidence="2" id="KW-1185">Reference proteome</keyword>
<dbReference type="Proteomes" id="UP000660262">
    <property type="component" value="Unassembled WGS sequence"/>
</dbReference>